<dbReference type="Gene3D" id="1.10.150.130">
    <property type="match status" value="1"/>
</dbReference>
<dbReference type="InterPro" id="IPR011010">
    <property type="entry name" value="DNA_brk_join_enz"/>
</dbReference>
<evidence type="ECO:0000256" key="1">
    <source>
        <dbReference type="ARBA" id="ARBA00023125"/>
    </source>
</evidence>
<protein>
    <submittedName>
        <fullName evidence="2">Site-specific recombinase XerD</fullName>
    </submittedName>
</protein>
<dbReference type="InterPro" id="IPR010998">
    <property type="entry name" value="Integrase_recombinase_N"/>
</dbReference>
<name>A0A380MX45_9GAMM</name>
<keyword evidence="1" id="KW-0238">DNA-binding</keyword>
<dbReference type="EMBL" id="UHIC01000001">
    <property type="protein sequence ID" value="SUO96473.1"/>
    <property type="molecule type" value="Genomic_DNA"/>
</dbReference>
<dbReference type="GO" id="GO:0003677">
    <property type="term" value="F:DNA binding"/>
    <property type="evidence" value="ECO:0007669"/>
    <property type="project" value="UniProtKB-KW"/>
</dbReference>
<evidence type="ECO:0000313" key="2">
    <source>
        <dbReference type="EMBL" id="SUO96473.1"/>
    </source>
</evidence>
<reference evidence="2 3" key="1">
    <citation type="submission" date="2018-06" db="EMBL/GenBank/DDBJ databases">
        <authorList>
            <consortium name="Pathogen Informatics"/>
            <person name="Doyle S."/>
        </authorList>
    </citation>
    <scope>NUCLEOTIDE SEQUENCE [LARGE SCALE GENOMIC DNA]</scope>
    <source>
        <strain evidence="2 3">NCTC13337</strain>
    </source>
</reference>
<keyword evidence="3" id="KW-1185">Reference proteome</keyword>
<sequence length="145" mass="17025">MIALYLDEITPEHRSHKSEKSRFTFFANSFLGKMYVDQVSPNDIELFIRQRKEKVKDATILREIGMLSALFTHCIRWRYCLSNPTKSAQKPPEPTHRQRRVFPHEIEQILMLLRYREDSPIFLRCQVAAVAFLLAIETGMRAGEI</sequence>
<accession>A0A380MX45</accession>
<proteinExistence type="predicted"/>
<dbReference type="RefSeq" id="WP_072576522.1">
    <property type="nucleotide sequence ID" value="NZ_LWHB01000080.1"/>
</dbReference>
<gene>
    <name evidence="2" type="ORF">NCTC13337_01880</name>
</gene>
<evidence type="ECO:0000313" key="3">
    <source>
        <dbReference type="Proteomes" id="UP000254601"/>
    </source>
</evidence>
<dbReference type="AlphaFoldDB" id="A0A380MX45"/>
<organism evidence="2 3">
    <name type="scientific">Suttonella ornithocola</name>
    <dbReference type="NCBI Taxonomy" id="279832"/>
    <lineage>
        <taxon>Bacteria</taxon>
        <taxon>Pseudomonadati</taxon>
        <taxon>Pseudomonadota</taxon>
        <taxon>Gammaproteobacteria</taxon>
        <taxon>Cardiobacteriales</taxon>
        <taxon>Cardiobacteriaceae</taxon>
        <taxon>Suttonella</taxon>
    </lineage>
</organism>
<dbReference type="OrthoDB" id="9057547at2"/>
<dbReference type="SUPFAM" id="SSF56349">
    <property type="entry name" value="DNA breaking-rejoining enzymes"/>
    <property type="match status" value="1"/>
</dbReference>
<dbReference type="Proteomes" id="UP000254601">
    <property type="component" value="Unassembled WGS sequence"/>
</dbReference>